<dbReference type="InterPro" id="IPR012545">
    <property type="entry name" value="DUF1697"/>
</dbReference>
<name>A0A5C6S796_9BACT</name>
<dbReference type="AlphaFoldDB" id="A0A5C6S796"/>
<keyword evidence="2" id="KW-1185">Reference proteome</keyword>
<dbReference type="Proteomes" id="UP000321580">
    <property type="component" value="Unassembled WGS sequence"/>
</dbReference>
<proteinExistence type="predicted"/>
<dbReference type="SUPFAM" id="SSF160379">
    <property type="entry name" value="SP0830-like"/>
    <property type="match status" value="1"/>
</dbReference>
<comment type="caution">
    <text evidence="1">The sequence shown here is derived from an EMBL/GenBank/DDBJ whole genome shotgun (WGS) entry which is preliminary data.</text>
</comment>
<dbReference type="EMBL" id="VOOR01000001">
    <property type="protein sequence ID" value="TXB70223.1"/>
    <property type="molecule type" value="Genomic_DNA"/>
</dbReference>
<dbReference type="PANTHER" id="PTHR36439">
    <property type="entry name" value="BLL4334 PROTEIN"/>
    <property type="match status" value="1"/>
</dbReference>
<reference evidence="1 2" key="1">
    <citation type="submission" date="2019-08" db="EMBL/GenBank/DDBJ databases">
        <title>Genome of Phaeodactylibacter luteus.</title>
        <authorList>
            <person name="Bowman J.P."/>
        </authorList>
    </citation>
    <scope>NUCLEOTIDE SEQUENCE [LARGE SCALE GENOMIC DNA]</scope>
    <source>
        <strain evidence="1 2">KCTC 42180</strain>
    </source>
</reference>
<dbReference type="PIRSF" id="PIRSF008502">
    <property type="entry name" value="UCP008502"/>
    <property type="match status" value="1"/>
</dbReference>
<sequence length="180" mass="19927">MQTFVVFLRGINVGGQRPVKMAELREALEQGGFLNVRTYIQSGNIALQSTEGSPAQVSQKVQQCILNRFGFEVPACTLSRQALSVLHKKLPFAEAAAQAPTKVLASLWQAPPPPEHLQRLQSLDCGREEFEAGAHGVYLHCPDGYGRAKLNNNYLEKILDAPLTTRNWKTIRKMLDVASL</sequence>
<organism evidence="1 2">
    <name type="scientific">Phaeodactylibacter luteus</name>
    <dbReference type="NCBI Taxonomy" id="1564516"/>
    <lineage>
        <taxon>Bacteria</taxon>
        <taxon>Pseudomonadati</taxon>
        <taxon>Bacteroidota</taxon>
        <taxon>Saprospiria</taxon>
        <taxon>Saprospirales</taxon>
        <taxon>Haliscomenobacteraceae</taxon>
        <taxon>Phaeodactylibacter</taxon>
    </lineage>
</organism>
<dbReference type="RefSeq" id="WP_147165455.1">
    <property type="nucleotide sequence ID" value="NZ_VOOR01000001.1"/>
</dbReference>
<dbReference type="OrthoDB" id="9806494at2"/>
<evidence type="ECO:0000313" key="1">
    <source>
        <dbReference type="EMBL" id="TXB70223.1"/>
    </source>
</evidence>
<dbReference type="Gene3D" id="3.30.70.1280">
    <property type="entry name" value="SP0830-like domains"/>
    <property type="match status" value="1"/>
</dbReference>
<gene>
    <name evidence="1" type="ORF">FRY97_00520</name>
</gene>
<evidence type="ECO:0000313" key="2">
    <source>
        <dbReference type="Proteomes" id="UP000321580"/>
    </source>
</evidence>
<protein>
    <submittedName>
        <fullName evidence="1">DUF1697 domain-containing protein</fullName>
    </submittedName>
</protein>
<dbReference type="PANTHER" id="PTHR36439:SF1">
    <property type="entry name" value="DUF1697 DOMAIN-CONTAINING PROTEIN"/>
    <property type="match status" value="1"/>
</dbReference>
<dbReference type="Pfam" id="PF08002">
    <property type="entry name" value="DUF1697"/>
    <property type="match status" value="1"/>
</dbReference>
<accession>A0A5C6S796</accession>